<reference evidence="5 6" key="1">
    <citation type="journal article" date="2018" name="Mol. Biol. Evol.">
        <title>Broad Genomic Sampling Reveals a Smut Pathogenic Ancestry of the Fungal Clade Ustilaginomycotina.</title>
        <authorList>
            <person name="Kijpornyongpan T."/>
            <person name="Mondo S.J."/>
            <person name="Barry K."/>
            <person name="Sandor L."/>
            <person name="Lee J."/>
            <person name="Lipzen A."/>
            <person name="Pangilinan J."/>
            <person name="LaButti K."/>
            <person name="Hainaut M."/>
            <person name="Henrissat B."/>
            <person name="Grigoriev I.V."/>
            <person name="Spatafora J.W."/>
            <person name="Aime M.C."/>
        </authorList>
    </citation>
    <scope>NUCLEOTIDE SEQUENCE [LARGE SCALE GENOMIC DNA]</scope>
    <source>
        <strain evidence="5 6">MCA 5214</strain>
    </source>
</reference>
<dbReference type="PANTHER" id="PTHR15704">
    <property type="entry name" value="SUPERKILLER 3 PROTEIN-RELATED"/>
    <property type="match status" value="1"/>
</dbReference>
<feature type="coiled-coil region" evidence="4">
    <location>
        <begin position="184"/>
        <end position="211"/>
    </location>
</feature>
<dbReference type="InterPro" id="IPR039226">
    <property type="entry name" value="Ski3/TTC37"/>
</dbReference>
<dbReference type="STRING" id="1569628.A0A316ULT2"/>
<keyword evidence="1" id="KW-0677">Repeat</keyword>
<dbReference type="PANTHER" id="PTHR15704:SF7">
    <property type="entry name" value="SUPERKILLER COMPLEX PROTEIN 3"/>
    <property type="match status" value="1"/>
</dbReference>
<proteinExistence type="predicted"/>
<dbReference type="Proteomes" id="UP000245884">
    <property type="component" value="Unassembled WGS sequence"/>
</dbReference>
<keyword evidence="2 3" id="KW-0802">TPR repeat</keyword>
<dbReference type="InterPro" id="IPR040962">
    <property type="entry name" value="TPR_22"/>
</dbReference>
<sequence length="1436" mass="157751">MSAGAYTKAKLKESREAIQNKAWDDARQAAQHVLEQEPNNYNANVFLGLALLNLGHFDDSEKAYLAAIDSQPSQTLAYQGLEKFYEQRKQWDKLVSLLQRQADAALEAQDAHRCAECIQRIVVIQQDEGAKSQKADALAMMVQGSKYHSLLEDSLPPPQPTRTSESPTIFQVQMAVHLDSLKIIRQIIELREALENDLVEKEVEKKRMRIDGAGKSRDTLRNEAGVEIWSNSKLPCLYQQVLSHADAADDERREAEAKLLRYQHRLLCAMPTALSDAKGQMRQRLIELAHGMVIVGVPDELAWSIHLEWDNSFGRIVQVPRHLLRQFIFLFPRSPRTAAFTALLLTLQDQRFLEERKELAERSDIDRSEDEQDALLLAIEAIDSKTDSVLAIRIAARLHLLDRDWSSAHDIATDGLNKLRTLEHGTALALPALKQDLQSICGIALTRMHGTQHQARALRLLDEVLETRLGDVDAIFARGQVDADAGRWQAAQDLFVKVAQRSVGEDEAAERALSLYKDPRTEARFETAWCDVQLGRIAEGKAELDEIIAILDDDAQQRSDHQRLFGDEDRARAWWRSGRASSLLADYPQSFNSFIAALKRYPSYAPAFAALGTYYEEHQCPPDEVRASKCFQKAFELDATQFHAAQKLAEHYAGEREWDLVGTIARRVIEGEGGTDALAQGAASASAKHKSQNAWAWKAIGIVRLEKGDAEQAISPLHVALRADSQDATSWQRLGEAYAMTGRLTAALKTLGRALELNNGDWQTIYAIAEVKRELGDFDDAIEAFEQILETRPDEFGVHNALAETQLLRGRREQETGYVQRARESFHDALLAVRAVLVQQPLLRGPWKVVADACSELAQQQTGYQPTNAAELLASLVQLAEEQGVDEKLPAVIAVKAADVRNAPSSSLLLQCAFFNKLRVTLCASEDALIGSAWADLALSLHRLGPHTAKEAIACIKEALNHEPANDSFWSLLGNLTFSSASIKVAQHAYIRAIESSVNDPTPWCNLGFLYLRHGDLELAEEAFVQARTVDPDYAHAWVGQAFVTAATSPAEAISLFAHAVELSEASLLEADYGFASILFDNTATSATKASLHSASFALSSYLSYQPSHAHALHLSALYAERLGEYALAIERIEAAAALLEEEFEQSEDSNVAMHFAFAQGNLARIRLANGDAKGAKASAEVALGLLEGDKEDEDDEAVVRSHRQARWNAQVTMSLAHHKDGDPSAAVATLQGVQGSQAAVLTAQIHFANGKVEEAKNTLLEAIGGGAQGDLQCIMTLGAIALVERDRDLLEAALSELDDGSGGASDDVQKSAPITWLRAIAHFMEGKDEEGIQVLANSGTALSLEVAEAIVRARLAKTTARSAGEALHLAQSSYINRDDEKARALRLVSLAAACQDESEASDEGETTAVDYARLAALEDPTQALNWQTLRCTANR</sequence>
<dbReference type="InterPro" id="IPR011990">
    <property type="entry name" value="TPR-like_helical_dom_sf"/>
</dbReference>
<dbReference type="GeneID" id="37028424"/>
<keyword evidence="6" id="KW-1185">Reference proteome</keyword>
<feature type="repeat" description="TPR" evidence="3">
    <location>
        <begin position="694"/>
        <end position="727"/>
    </location>
</feature>
<feature type="repeat" description="TPR" evidence="3">
    <location>
        <begin position="762"/>
        <end position="795"/>
    </location>
</feature>
<dbReference type="OrthoDB" id="421075at2759"/>
<dbReference type="SUPFAM" id="SSF48452">
    <property type="entry name" value="TPR-like"/>
    <property type="match status" value="4"/>
</dbReference>
<accession>A0A316ULT2</accession>
<organism evidence="5 6">
    <name type="scientific">Jaminaea rosea</name>
    <dbReference type="NCBI Taxonomy" id="1569628"/>
    <lineage>
        <taxon>Eukaryota</taxon>
        <taxon>Fungi</taxon>
        <taxon>Dikarya</taxon>
        <taxon>Basidiomycota</taxon>
        <taxon>Ustilaginomycotina</taxon>
        <taxon>Exobasidiomycetes</taxon>
        <taxon>Microstromatales</taxon>
        <taxon>Microstromatales incertae sedis</taxon>
        <taxon>Jaminaea</taxon>
    </lineage>
</organism>
<dbReference type="Gene3D" id="1.25.40.10">
    <property type="entry name" value="Tetratricopeptide repeat domain"/>
    <property type="match status" value="6"/>
</dbReference>
<dbReference type="PROSITE" id="PS50005">
    <property type="entry name" value="TPR"/>
    <property type="match status" value="4"/>
</dbReference>
<dbReference type="RefSeq" id="XP_025360829.1">
    <property type="nucleotide sequence ID" value="XM_025506601.1"/>
</dbReference>
<dbReference type="Pfam" id="PF13181">
    <property type="entry name" value="TPR_8"/>
    <property type="match status" value="1"/>
</dbReference>
<evidence type="ECO:0000256" key="4">
    <source>
        <dbReference type="SAM" id="Coils"/>
    </source>
</evidence>
<dbReference type="EMBL" id="KZ819672">
    <property type="protein sequence ID" value="PWN26217.1"/>
    <property type="molecule type" value="Genomic_DNA"/>
</dbReference>
<evidence type="ECO:0008006" key="7">
    <source>
        <dbReference type="Google" id="ProtNLM"/>
    </source>
</evidence>
<protein>
    <recommendedName>
        <fullName evidence="7">TPR-like protein</fullName>
    </recommendedName>
</protein>
<name>A0A316ULT2_9BASI</name>
<gene>
    <name evidence="5" type="ORF">BDZ90DRAFT_233352</name>
</gene>
<dbReference type="Pfam" id="PF13432">
    <property type="entry name" value="TPR_16"/>
    <property type="match status" value="3"/>
</dbReference>
<evidence type="ECO:0000256" key="1">
    <source>
        <dbReference type="ARBA" id="ARBA00022737"/>
    </source>
</evidence>
<dbReference type="GO" id="GO:0006401">
    <property type="term" value="P:RNA catabolic process"/>
    <property type="evidence" value="ECO:0007669"/>
    <property type="project" value="InterPro"/>
</dbReference>
<dbReference type="GO" id="GO:0055087">
    <property type="term" value="C:Ski complex"/>
    <property type="evidence" value="ECO:0007669"/>
    <property type="project" value="InterPro"/>
</dbReference>
<feature type="repeat" description="TPR" evidence="3">
    <location>
        <begin position="728"/>
        <end position="761"/>
    </location>
</feature>
<feature type="repeat" description="TPR" evidence="3">
    <location>
        <begin position="1001"/>
        <end position="1034"/>
    </location>
</feature>
<evidence type="ECO:0000256" key="2">
    <source>
        <dbReference type="ARBA" id="ARBA00022803"/>
    </source>
</evidence>
<feature type="coiled-coil region" evidence="4">
    <location>
        <begin position="238"/>
        <end position="265"/>
    </location>
</feature>
<dbReference type="SMART" id="SM00028">
    <property type="entry name" value="TPR"/>
    <property type="match status" value="10"/>
</dbReference>
<evidence type="ECO:0000256" key="3">
    <source>
        <dbReference type="PROSITE-ProRule" id="PRU00339"/>
    </source>
</evidence>
<feature type="coiled-coil region" evidence="4">
    <location>
        <begin position="1123"/>
        <end position="1150"/>
    </location>
</feature>
<evidence type="ECO:0000313" key="6">
    <source>
        <dbReference type="Proteomes" id="UP000245884"/>
    </source>
</evidence>
<evidence type="ECO:0000313" key="5">
    <source>
        <dbReference type="EMBL" id="PWN26217.1"/>
    </source>
</evidence>
<dbReference type="InterPro" id="IPR019734">
    <property type="entry name" value="TPR_rpt"/>
</dbReference>
<dbReference type="Pfam" id="PF18833">
    <property type="entry name" value="TPR_22"/>
    <property type="match status" value="1"/>
</dbReference>
<keyword evidence="4" id="KW-0175">Coiled coil</keyword>